<dbReference type="EMBL" id="JANDHW010000006">
    <property type="protein sequence ID" value="MCP9611960.1"/>
    <property type="molecule type" value="Genomic_DNA"/>
</dbReference>
<dbReference type="PANTHER" id="PTHR31268:SF32">
    <property type="entry name" value="GALACTINOL--SUCROSE GALACTOSYLTRANSFERASE 2-RELATED"/>
    <property type="match status" value="1"/>
</dbReference>
<dbReference type="PANTHER" id="PTHR31268">
    <property type="match status" value="1"/>
</dbReference>
<evidence type="ECO:0000256" key="1">
    <source>
        <dbReference type="ARBA" id="ARBA00023277"/>
    </source>
</evidence>
<dbReference type="Pfam" id="PF05691">
    <property type="entry name" value="Raffinose_syn"/>
    <property type="match status" value="2"/>
</dbReference>
<sequence>MKSFIYRQIFLIIFLLSGVHVFLAQNKYVYEKGVSYKNIEAQKIDDAIDLCSAVSSVVYEKSVPVDRHTLYYDVKLPEYACGIFFSRDYRPGDYHWPNNTNRLLPWKFSRLNEITRPDYAGIPSNSAPSVLGDVVLLWLTDNTYLFLKSLCGDNSLSWFQVNADGTLSLYVSTLGDDYLQRKIPLLLSSRTGDIYKTLNEAYDTLIRDKKISKLRKRTDKHYFEAFNYLGWCTWEHYHTDINETRILNDIDIIENSGIPVRYVLIDDGHVANKRRQLTGFIPDSICFPHQWERIIGRKTENGIRWMGLWFALSGYWLGISEKNDLPDRINDCLYQYNGSLLPGKSVRNIKNFYKSYVKTLKDFGFDFLKIDNQSFTLPLYMGGREVILRSKECNLALEKETYRQKIGLMNCMAQNTINTDHTLYSGVTRVSIDYKKYDKDMAKSHLYQSYANTLLFGQTVWPDHDMFHSCDTICGSLMARSKAMSGAPVYLSDAPDEFKSENIFPLIDEEGRIFRPLAPAVPTPESVFINPLIDGKAYRVFAPVGTESMSIICYNLNTRPEYEKVTASISKEDYDLLKTVTHNNFPDVDSILLYDWNFRKAIVLTDNYSVELTGFSDRLFHLCPIRKGWGIIGIQEKYLSPATIRIVSASPERIILDVLCAGTLVIWAEADGKHELRNIPINPGRISIEK</sequence>
<protein>
    <submittedName>
        <fullName evidence="2">Glycoside hydrolase family 36</fullName>
    </submittedName>
</protein>
<keyword evidence="1" id="KW-0119">Carbohydrate metabolism</keyword>
<dbReference type="RefSeq" id="WP_255027129.1">
    <property type="nucleotide sequence ID" value="NZ_JANDHW010000006.1"/>
</dbReference>
<comment type="caution">
    <text evidence="2">The sequence shown here is derived from an EMBL/GenBank/DDBJ whole genome shotgun (WGS) entry which is preliminary data.</text>
</comment>
<keyword evidence="3" id="KW-1185">Reference proteome</keyword>
<proteinExistence type="predicted"/>
<dbReference type="Proteomes" id="UP001205603">
    <property type="component" value="Unassembled WGS sequence"/>
</dbReference>
<dbReference type="GO" id="GO:0016787">
    <property type="term" value="F:hydrolase activity"/>
    <property type="evidence" value="ECO:0007669"/>
    <property type="project" value="UniProtKB-KW"/>
</dbReference>
<keyword evidence="2" id="KW-0378">Hydrolase</keyword>
<evidence type="ECO:0000313" key="3">
    <source>
        <dbReference type="Proteomes" id="UP001205603"/>
    </source>
</evidence>
<organism evidence="2 3">
    <name type="scientific">Coprobacter tertius</name>
    <dbReference type="NCBI Taxonomy" id="2944915"/>
    <lineage>
        <taxon>Bacteria</taxon>
        <taxon>Pseudomonadati</taxon>
        <taxon>Bacteroidota</taxon>
        <taxon>Bacteroidia</taxon>
        <taxon>Bacteroidales</taxon>
        <taxon>Barnesiellaceae</taxon>
        <taxon>Coprobacter</taxon>
    </lineage>
</organism>
<reference evidence="2 3" key="1">
    <citation type="submission" date="2022-07" db="EMBL/GenBank/DDBJ databases">
        <title>Fecal culturing of patients with breast cancer.</title>
        <authorList>
            <person name="Teng N.M.Y."/>
            <person name="Kiu R."/>
            <person name="Evans R."/>
            <person name="Baker D.J."/>
            <person name="Zenner C."/>
            <person name="Robinson S.D."/>
            <person name="Hall L.J."/>
        </authorList>
    </citation>
    <scope>NUCLEOTIDE SEQUENCE [LARGE SCALE GENOMIC DNA]</scope>
    <source>
        <strain evidence="2 3">LH1063</strain>
    </source>
</reference>
<accession>A0ABT1MH65</accession>
<evidence type="ECO:0000313" key="2">
    <source>
        <dbReference type="EMBL" id="MCP9611960.1"/>
    </source>
</evidence>
<gene>
    <name evidence="2" type="ORF">NMU02_07650</name>
</gene>
<dbReference type="Gene3D" id="3.20.20.70">
    <property type="entry name" value="Aldolase class I"/>
    <property type="match status" value="1"/>
</dbReference>
<dbReference type="InterPro" id="IPR017853">
    <property type="entry name" value="GH"/>
</dbReference>
<dbReference type="InterPro" id="IPR008811">
    <property type="entry name" value="Glycosyl_hydrolases_36"/>
</dbReference>
<dbReference type="SUPFAM" id="SSF51445">
    <property type="entry name" value="(Trans)glycosidases"/>
    <property type="match status" value="1"/>
</dbReference>
<dbReference type="InterPro" id="IPR013785">
    <property type="entry name" value="Aldolase_TIM"/>
</dbReference>
<name>A0ABT1MH65_9BACT</name>